<dbReference type="Pfam" id="PF13508">
    <property type="entry name" value="Acetyltransf_7"/>
    <property type="match status" value="1"/>
</dbReference>
<dbReference type="Gene3D" id="3.40.630.30">
    <property type="match status" value="1"/>
</dbReference>
<evidence type="ECO:0000256" key="1">
    <source>
        <dbReference type="ARBA" id="ARBA00022491"/>
    </source>
</evidence>
<dbReference type="GO" id="GO:0016747">
    <property type="term" value="F:acyltransferase activity, transferring groups other than amino-acyl groups"/>
    <property type="evidence" value="ECO:0007669"/>
    <property type="project" value="InterPro"/>
</dbReference>
<dbReference type="AlphaFoldDB" id="A0A3B1AMT1"/>
<proteinExistence type="predicted"/>
<dbReference type="EMBL" id="UOFW01000033">
    <property type="protein sequence ID" value="VAX03021.1"/>
    <property type="molecule type" value="Genomic_DNA"/>
</dbReference>
<dbReference type="PANTHER" id="PTHR36449">
    <property type="entry name" value="ACETYLTRANSFERASE-RELATED"/>
    <property type="match status" value="1"/>
</dbReference>
<evidence type="ECO:0000256" key="4">
    <source>
        <dbReference type="ARBA" id="ARBA00023315"/>
    </source>
</evidence>
<dbReference type="PANTHER" id="PTHR36449:SF1">
    <property type="entry name" value="ACETYLTRANSFERASE"/>
    <property type="match status" value="1"/>
</dbReference>
<gene>
    <name evidence="7" type="ORF">MNBD_ALPHA03-1051</name>
</gene>
<keyword evidence="4" id="KW-0012">Acyltransferase</keyword>
<organism evidence="7">
    <name type="scientific">hydrothermal vent metagenome</name>
    <dbReference type="NCBI Taxonomy" id="652676"/>
    <lineage>
        <taxon>unclassified sequences</taxon>
        <taxon>metagenomes</taxon>
        <taxon>ecological metagenomes</taxon>
    </lineage>
</organism>
<accession>A0A3B1AMT1</accession>
<dbReference type="InterPro" id="IPR016181">
    <property type="entry name" value="Acyl_CoA_acyltransferase"/>
</dbReference>
<sequence>MISAEREIRIRRLESNDDRSGFRSGNIDLDRFFQRYAGLNQFRHHIGTTYVAIRASGITGFVTVSSSEMRVEELPKPLRDCLPVYPLPILRVARLAVDERFQGHGIGRLLLRAMLGLALEMRDGVGCTSVVVDAKSGAADFYSELGFKVIDLVGGALGDRPEPIAMLLPIRQIAAAANEGSEPAARRE</sequence>
<keyword evidence="3" id="KW-0808">Transferase</keyword>
<keyword evidence="1" id="KW-0678">Repressor</keyword>
<dbReference type="PROSITE" id="PS51186">
    <property type="entry name" value="GNAT"/>
    <property type="match status" value="1"/>
</dbReference>
<feature type="domain" description="N-acetyltransferase" evidence="6">
    <location>
        <begin position="8"/>
        <end position="171"/>
    </location>
</feature>
<name>A0A3B1AMT1_9ZZZZ</name>
<reference evidence="7" key="1">
    <citation type="submission" date="2018-06" db="EMBL/GenBank/DDBJ databases">
        <authorList>
            <person name="Zhirakovskaya E."/>
        </authorList>
    </citation>
    <scope>NUCLEOTIDE SEQUENCE</scope>
</reference>
<comment type="catalytic activity">
    <reaction evidence="5">
        <text>glycyl-tRNA(Gly) + acetyl-CoA = N-acetylglycyl-tRNA(Gly) + CoA + H(+)</text>
        <dbReference type="Rhea" id="RHEA:81867"/>
        <dbReference type="Rhea" id="RHEA-COMP:9683"/>
        <dbReference type="Rhea" id="RHEA-COMP:19766"/>
        <dbReference type="ChEBI" id="CHEBI:15378"/>
        <dbReference type="ChEBI" id="CHEBI:57287"/>
        <dbReference type="ChEBI" id="CHEBI:57288"/>
        <dbReference type="ChEBI" id="CHEBI:78522"/>
        <dbReference type="ChEBI" id="CHEBI:232036"/>
    </reaction>
</comment>
<dbReference type="SUPFAM" id="SSF55729">
    <property type="entry name" value="Acyl-CoA N-acyltransferases (Nat)"/>
    <property type="match status" value="1"/>
</dbReference>
<evidence type="ECO:0000313" key="7">
    <source>
        <dbReference type="EMBL" id="VAX03021.1"/>
    </source>
</evidence>
<dbReference type="CDD" id="cd04301">
    <property type="entry name" value="NAT_SF"/>
    <property type="match status" value="1"/>
</dbReference>
<dbReference type="InterPro" id="IPR000182">
    <property type="entry name" value="GNAT_dom"/>
</dbReference>
<evidence type="ECO:0000256" key="5">
    <source>
        <dbReference type="ARBA" id="ARBA00049880"/>
    </source>
</evidence>
<protein>
    <recommendedName>
        <fullName evidence="6">N-acetyltransferase domain-containing protein</fullName>
    </recommendedName>
</protein>
<evidence type="ECO:0000256" key="3">
    <source>
        <dbReference type="ARBA" id="ARBA00022679"/>
    </source>
</evidence>
<keyword evidence="2" id="KW-1277">Toxin-antitoxin system</keyword>
<evidence type="ECO:0000259" key="6">
    <source>
        <dbReference type="PROSITE" id="PS51186"/>
    </source>
</evidence>
<evidence type="ECO:0000256" key="2">
    <source>
        <dbReference type="ARBA" id="ARBA00022649"/>
    </source>
</evidence>